<dbReference type="GO" id="GO:0005524">
    <property type="term" value="F:ATP binding"/>
    <property type="evidence" value="ECO:0007669"/>
    <property type="project" value="UniProtKB-KW"/>
</dbReference>
<proteinExistence type="predicted"/>
<dbReference type="EMBL" id="MFJA01000011">
    <property type="protein sequence ID" value="OGG03975.1"/>
    <property type="molecule type" value="Genomic_DNA"/>
</dbReference>
<gene>
    <name evidence="5" type="ORF">A2W14_05950</name>
</gene>
<dbReference type="PANTHER" id="PTHR40695">
    <property type="entry name" value="4-PHOSPHOPANTOATE--BETA-ALANINE LIGASE"/>
    <property type="match status" value="1"/>
</dbReference>
<dbReference type="InterPro" id="IPR002855">
    <property type="entry name" value="PPS/PS"/>
</dbReference>
<evidence type="ECO:0000256" key="2">
    <source>
        <dbReference type="ARBA" id="ARBA00022741"/>
    </source>
</evidence>
<dbReference type="STRING" id="1798371.A2W14_05950"/>
<comment type="caution">
    <text evidence="5">The sequence shown here is derived from an EMBL/GenBank/DDBJ whole genome shotgun (WGS) entry which is preliminary data.</text>
</comment>
<dbReference type="GO" id="GO:0015937">
    <property type="term" value="P:coenzyme A biosynthetic process"/>
    <property type="evidence" value="ECO:0007669"/>
    <property type="project" value="UniProtKB-KW"/>
</dbReference>
<evidence type="ECO:0008006" key="7">
    <source>
        <dbReference type="Google" id="ProtNLM"/>
    </source>
</evidence>
<reference evidence="5 6" key="1">
    <citation type="journal article" date="2016" name="Nat. Commun.">
        <title>Thousands of microbial genomes shed light on interconnected biogeochemical processes in an aquifer system.</title>
        <authorList>
            <person name="Anantharaman K."/>
            <person name="Brown C.T."/>
            <person name="Hug L.A."/>
            <person name="Sharon I."/>
            <person name="Castelle C.J."/>
            <person name="Probst A.J."/>
            <person name="Thomas B.C."/>
            <person name="Singh A."/>
            <person name="Wilkins M.J."/>
            <person name="Karaoz U."/>
            <person name="Brodie E.L."/>
            <person name="Williams K.H."/>
            <person name="Hubbard S.S."/>
            <person name="Banfield J.F."/>
        </authorList>
    </citation>
    <scope>NUCLEOTIDE SEQUENCE [LARGE SCALE GENOMIC DNA]</scope>
</reference>
<evidence type="ECO:0000256" key="1">
    <source>
        <dbReference type="ARBA" id="ARBA00022598"/>
    </source>
</evidence>
<organism evidence="5 6">
    <name type="scientific">Candidatus Gottesmanbacteria bacterium RBG_16_37_8</name>
    <dbReference type="NCBI Taxonomy" id="1798371"/>
    <lineage>
        <taxon>Bacteria</taxon>
        <taxon>Candidatus Gottesmaniibacteriota</taxon>
    </lineage>
</organism>
<protein>
    <recommendedName>
        <fullName evidence="7">4-phosphopantoate--beta-alanine ligase</fullName>
    </recommendedName>
</protein>
<keyword evidence="4" id="KW-0173">Coenzyme A biosynthesis</keyword>
<dbReference type="Proteomes" id="UP000176665">
    <property type="component" value="Unassembled WGS sequence"/>
</dbReference>
<dbReference type="GO" id="GO:0016874">
    <property type="term" value="F:ligase activity"/>
    <property type="evidence" value="ECO:0007669"/>
    <property type="project" value="UniProtKB-KW"/>
</dbReference>
<evidence type="ECO:0000256" key="4">
    <source>
        <dbReference type="ARBA" id="ARBA00022993"/>
    </source>
</evidence>
<evidence type="ECO:0000313" key="5">
    <source>
        <dbReference type="EMBL" id="OGG03975.1"/>
    </source>
</evidence>
<dbReference type="AlphaFoldDB" id="A0A1F5YV27"/>
<dbReference type="NCBIfam" id="NF010324">
    <property type="entry name" value="PRK13761.1"/>
    <property type="match status" value="1"/>
</dbReference>
<dbReference type="Pfam" id="PF02006">
    <property type="entry name" value="PPS_PS"/>
    <property type="match status" value="1"/>
</dbReference>
<sequence>MNINAKHPRALSLKIREKLVEGFKKGITSQTGLIAHGRGEAYDYLLTEKTHSFAKEAIRAAASYLLLAKKPILSINGNSAALVANDFIRIAKLLNCKIEVNLFHYSNLRIKKIEAILKKTERQRVLVSKKKMILPHIASKRAIVMREGIGTSDCVFVPLEDGDRCQALTSLGKKVIAVDLNPLSRTAGSATVVIVDNIIRCLPLLYRQIKDLKKKDKKYLLEITDRYNNRKIISKALKTIYAKLMVIKTNEKRK</sequence>
<dbReference type="InterPro" id="IPR038138">
    <property type="entry name" value="PPS/PS_sf"/>
</dbReference>
<dbReference type="PIRSF" id="PIRSF004853">
    <property type="entry name" value="UCP004853"/>
    <property type="match status" value="1"/>
</dbReference>
<evidence type="ECO:0000256" key="3">
    <source>
        <dbReference type="ARBA" id="ARBA00022840"/>
    </source>
</evidence>
<name>A0A1F5YV27_9BACT</name>
<keyword evidence="1" id="KW-0436">Ligase</keyword>
<accession>A0A1F5YV27</accession>
<dbReference type="Gene3D" id="3.40.50.12640">
    <property type="entry name" value="Phosphopantoate/pantothenate synthetase"/>
    <property type="match status" value="1"/>
</dbReference>
<keyword evidence="2" id="KW-0547">Nucleotide-binding</keyword>
<evidence type="ECO:0000313" key="6">
    <source>
        <dbReference type="Proteomes" id="UP000176665"/>
    </source>
</evidence>
<dbReference type="PANTHER" id="PTHR40695:SF1">
    <property type="entry name" value="4-PHOSPHOPANTOATE--BETA-ALANINE LIGASE"/>
    <property type="match status" value="1"/>
</dbReference>
<keyword evidence="3" id="KW-0067">ATP-binding</keyword>